<feature type="transmembrane region" description="Helical" evidence="1">
    <location>
        <begin position="7"/>
        <end position="27"/>
    </location>
</feature>
<accession>A0ABS0LPW3</accession>
<gene>
    <name evidence="2" type="ORF">HZY91_04740</name>
</gene>
<keyword evidence="3" id="KW-1185">Reference proteome</keyword>
<evidence type="ECO:0000256" key="1">
    <source>
        <dbReference type="SAM" id="Phobius"/>
    </source>
</evidence>
<keyword evidence="1" id="KW-1133">Transmembrane helix</keyword>
<keyword evidence="1" id="KW-0812">Transmembrane</keyword>
<organism evidence="2 3">
    <name type="scientific">Facklamia lactis</name>
    <dbReference type="NCBI Taxonomy" id="2749967"/>
    <lineage>
        <taxon>Bacteria</taxon>
        <taxon>Bacillati</taxon>
        <taxon>Bacillota</taxon>
        <taxon>Bacilli</taxon>
        <taxon>Lactobacillales</taxon>
        <taxon>Aerococcaceae</taxon>
        <taxon>Facklamia</taxon>
    </lineage>
</organism>
<reference evidence="2 3" key="1">
    <citation type="submission" date="2020-07" db="EMBL/GenBank/DDBJ databases">
        <title>Facklamia lactis sp. nov., isolated from raw milk.</title>
        <authorList>
            <person name="Doll E.V."/>
            <person name="Huptas C."/>
            <person name="Staib L."/>
            <person name="Wenning M."/>
            <person name="Scherer S."/>
        </authorList>
    </citation>
    <scope>NUCLEOTIDE SEQUENCE [LARGE SCALE GENOMIC DNA]</scope>
    <source>
        <strain evidence="2 3">DSM 111018</strain>
    </source>
</reference>
<name>A0ABS0LPW3_9LACT</name>
<proteinExistence type="predicted"/>
<dbReference type="Proteomes" id="UP000721415">
    <property type="component" value="Unassembled WGS sequence"/>
</dbReference>
<evidence type="ECO:0000313" key="3">
    <source>
        <dbReference type="Proteomes" id="UP000721415"/>
    </source>
</evidence>
<dbReference type="EMBL" id="JACBXQ010000002">
    <property type="protein sequence ID" value="MBG9986200.1"/>
    <property type="molecule type" value="Genomic_DNA"/>
</dbReference>
<protein>
    <submittedName>
        <fullName evidence="2">Uncharacterized protein</fullName>
    </submittedName>
</protein>
<sequence length="64" mass="7190">MNKDLKFILIIVVAVFVASFFYENIFAKMPLNIWLARALGAIIAGVVGLVLSKVFKLDYVDKQN</sequence>
<comment type="caution">
    <text evidence="2">The sequence shown here is derived from an EMBL/GenBank/DDBJ whole genome shotgun (WGS) entry which is preliminary data.</text>
</comment>
<keyword evidence="1" id="KW-0472">Membrane</keyword>
<evidence type="ECO:0000313" key="2">
    <source>
        <dbReference type="EMBL" id="MBG9986200.1"/>
    </source>
</evidence>
<dbReference type="RefSeq" id="WP_197115111.1">
    <property type="nucleotide sequence ID" value="NZ_JACBXQ010000002.1"/>
</dbReference>
<feature type="transmembrane region" description="Helical" evidence="1">
    <location>
        <begin position="33"/>
        <end position="55"/>
    </location>
</feature>